<dbReference type="NCBIfam" id="NF042935">
    <property type="entry name" value="SCO6880_fam"/>
    <property type="match status" value="1"/>
</dbReference>
<dbReference type="EMBL" id="BIFH01000013">
    <property type="protein sequence ID" value="GCD92507.1"/>
    <property type="molecule type" value="Genomic_DNA"/>
</dbReference>
<dbReference type="InterPro" id="IPR049978">
    <property type="entry name" value="SCO6880-like"/>
</dbReference>
<comment type="caution">
    <text evidence="2">The sequence shown here is derived from an EMBL/GenBank/DDBJ whole genome shotgun (WGS) entry which is preliminary data.</text>
</comment>
<keyword evidence="1" id="KW-0812">Transmembrane</keyword>
<dbReference type="Proteomes" id="UP000286931">
    <property type="component" value="Unassembled WGS sequence"/>
</dbReference>
<evidence type="ECO:0008006" key="4">
    <source>
        <dbReference type="Google" id="ProtNLM"/>
    </source>
</evidence>
<gene>
    <name evidence="2" type="ORF">EHYA_00145</name>
</gene>
<dbReference type="AlphaFoldDB" id="A0A401YD34"/>
<name>A0A401YD34_9ACTN</name>
<evidence type="ECO:0000256" key="1">
    <source>
        <dbReference type="SAM" id="Phobius"/>
    </source>
</evidence>
<keyword evidence="1" id="KW-1133">Transmembrane helix</keyword>
<keyword evidence="3" id="KW-1185">Reference proteome</keyword>
<feature type="transmembrane region" description="Helical" evidence="1">
    <location>
        <begin position="35"/>
        <end position="64"/>
    </location>
</feature>
<organism evidence="2 3">
    <name type="scientific">Embleya hyalina</name>
    <dbReference type="NCBI Taxonomy" id="516124"/>
    <lineage>
        <taxon>Bacteria</taxon>
        <taxon>Bacillati</taxon>
        <taxon>Actinomycetota</taxon>
        <taxon>Actinomycetes</taxon>
        <taxon>Kitasatosporales</taxon>
        <taxon>Streptomycetaceae</taxon>
        <taxon>Embleya</taxon>
    </lineage>
</organism>
<proteinExistence type="predicted"/>
<reference evidence="2 3" key="1">
    <citation type="submission" date="2018-12" db="EMBL/GenBank/DDBJ databases">
        <title>Draft genome sequence of Embleya hyalina NBRC 13850T.</title>
        <authorList>
            <person name="Komaki H."/>
            <person name="Hosoyama A."/>
            <person name="Kimura A."/>
            <person name="Ichikawa N."/>
            <person name="Tamura T."/>
        </authorList>
    </citation>
    <scope>NUCLEOTIDE SEQUENCE [LARGE SCALE GENOMIC DNA]</scope>
    <source>
        <strain evidence="2 3">NBRC 13850</strain>
    </source>
</reference>
<evidence type="ECO:0000313" key="2">
    <source>
        <dbReference type="EMBL" id="GCD92507.1"/>
    </source>
</evidence>
<protein>
    <recommendedName>
        <fullName evidence="4">Integral membrane protein</fullName>
    </recommendedName>
</protein>
<dbReference type="OrthoDB" id="4505949at2"/>
<dbReference type="RefSeq" id="WP_126634868.1">
    <property type="nucleotide sequence ID" value="NZ_BIFH01000013.1"/>
</dbReference>
<accession>A0A401YD34</accession>
<keyword evidence="1" id="KW-0472">Membrane</keyword>
<sequence length="499" mass="53486">MSNITNQDVRTYGNWQRPISPGLGRLGFIGTAAGIAGLLLVILVMMVSFVGAIIVGVLIALSLVPMVMRDKHGRNGLQWAVARVSWGAGKTQGAHLYRSGPLGRVLLGTCKLPGLAAGSKLYDAHDAYGRPFAIVTIPATNHHTVVLTCSADGASLVDPEQVDIWVAYWGQWLSQIGHEPGLVAASVTIEAAPDTGERLRKEIEFNMSDGAPSLAKQVLEEVREAYGTGSAQMSTRVALTYSGAARGARAKRSAEDMAVDLGMRLPGLCSSLQMTGAGPARPMTGRELTELVRVAYDPSVATFIDQARSDPKSDLRWDDAGPTATEESWGHYRHDSAFSVTWAMSEAPRGEVYSSVLTRLVSPHPDIMRKRVTLLYRPHDPATSARLVERDRKDAMFKAKQSKLGNARDSIAVQAAEQAAREEATGAGLVRFAMLITATVNEAADIKLAASAVDNLTASSRILVRRVYGSQASAFAAALPLGLVLPNHLKIPQTLREAM</sequence>
<evidence type="ECO:0000313" key="3">
    <source>
        <dbReference type="Proteomes" id="UP000286931"/>
    </source>
</evidence>